<comment type="caution">
    <text evidence="12">The sequence shown here is derived from an EMBL/GenBank/DDBJ whole genome shotgun (WGS) entry which is preliminary data.</text>
</comment>
<feature type="compositionally biased region" description="Basic and acidic residues" evidence="10">
    <location>
        <begin position="2148"/>
        <end position="2159"/>
    </location>
</feature>
<dbReference type="PROSITE" id="PS00678">
    <property type="entry name" value="WD_REPEATS_1"/>
    <property type="match status" value="1"/>
</dbReference>
<gene>
    <name evidence="12" type="ORF">ODALV1_LOCUS13228</name>
</gene>
<proteinExistence type="predicted"/>
<feature type="region of interest" description="Disordered" evidence="10">
    <location>
        <begin position="1715"/>
        <end position="1742"/>
    </location>
</feature>
<feature type="compositionally biased region" description="Basic and acidic residues" evidence="10">
    <location>
        <begin position="204"/>
        <end position="228"/>
    </location>
</feature>
<dbReference type="SMART" id="SM00320">
    <property type="entry name" value="WD40"/>
    <property type="match status" value="5"/>
</dbReference>
<feature type="coiled-coil region" evidence="9">
    <location>
        <begin position="1140"/>
        <end position="1183"/>
    </location>
</feature>
<reference evidence="12 13" key="1">
    <citation type="submission" date="2024-08" db="EMBL/GenBank/DDBJ databases">
        <authorList>
            <person name="Cucini C."/>
            <person name="Frati F."/>
        </authorList>
    </citation>
    <scope>NUCLEOTIDE SEQUENCE [LARGE SCALE GENOMIC DNA]</scope>
</reference>
<sequence>MSTDDVKRHSKGKKQSEDLTKSKPSITEPEPDRLAVITASREKKVSKASFRFSNKGSLAPGGPDKRVSTASSFRFSGKGSLKGRSLQYSEGGDDEEVVDAEDLFGQAAIKAKKHEDEDLREKKGSWAADDADDEVDKKGKDDAESAGGEDEDVDGDAESTGTGGAGGGGMMDLLGRSKAAKEELAAKELKEAEMKKRKRKRKLPTKEKHGKKDKDGVDESKEKTKSMEKEEEVWVEPEYNSEEFISKPIRTSDLVPNNILKFYESYGYDSGRRDNLQMIDDNTLIHISGNYLHFYSISDSEVFLCRRAAAGYGLGHLAIHPSKKYLAVGEKGANPVIVVYTWPSVSVYRILRRGTLKGYSFLNFSSEGDILCSQGMDPDYMLTIWDWEKEKVLLRCKAFANDVYRVTFSPTNHGDLTTCGVGHIRFWKMAETFTGLKLQGFIGRFGKTEISDIQDYVELPNGKVLSGCEWGNILVWDGGLIVCEIVGPNDKTLHDGELTSLIMMTETSEILTVGKDGYMRIWDMDTIDIADTLVDDSGKYVVEPSNEIRLAGDSRPQGCIKNMASPSDQHIWFVQDSWGRIWNVNITTAIADNEYAPSIVVYAPGGQITCAAASVEHSIMAIGTSGGHLWLMDYITKQCLVRRHYKVPITKLFWLPQKFDPRGVTFLVAFGDGCIRSYAIQPMSEDTRLEEEDMDDNFRAGQPFEIGLNQILRFSKGAINVMKFDDENEILYICGEDKTLWGVYLFYDEEEDCTVMEPLAYFKTPFAVYYMDLHPTKHYRMILAGKTGRVAECRRPEWTECVTEKSFFQGKLRGRRWWFNSSKSERRKMERREWRKTEKERRIVVLKEDIKRRAAMGVLVEEDIELARLNEEFRKAQHADDEDPIYKPEKPSEFLGVYYHINPNVGEENMARTFFVHMGDYDAGYIYECKCTRPEIGGFHAIPPTPPLEDDVAVKCHILSDDDEFLLFGMADGSIRVMPRVDIQEKIEKMRLEAEAKRKKELQDKGDDGGNDDKTEYETEATTAPPITVDNEQKRPDERKKKRSIGKGGLPPFQASIYPYDLENFFSLPMHDPNRGAVKEMAWSGDGQFLISVGEDGSIFSYRWDPDGYLESATDNLPASNLPTDTLDYEFLADEEDPYILTVEETKQKEENEKVHYQQEEFKEDVRAELRDLRELFRTIKQKNKEIPEQYRLSEEELKLPDEIYAELQTKLDEEVEEVFKIHEYESAEALVQMEKIEKNFFQPLLYHHVVVKDISHQMETHTIRQKKLSEDFHAIRDKNDEIMSQEQVRSTVDLDLRMADDDEEASPIVRVYAKDIIGEYEYKVHTYNIETIHNIRHLERRLEERYHRELAWADLLKRKIKKDFVDPEDKDRLHDAKSHRGDFQLQASETYLGDHATIAERRQKIIDLKLWIHGTTEDYNKKVLEARDEKIKILKECRRLEERIKLVQPYLPPDLRRKIPPIFEMEPCEMPESAFDITVEALEYEENTELAAAGLIEFRDQINEEFGSIKAEKQTVLDEEIKDFMAPSVRHTKSIDLEFENMTVHKYRKYLFHPKYEREETRYETYMWPKLIEQETLFKELLGVIEYFHRRVKYLHDFHIKMDIDLHLKNVGLMTLIRELDIAKEFEAQEKGILERLRVQKEEFHDARYKMDKVKKKLTKMNAEVKQLEGELVVIQKEVHGIVGEKGKWTDYLWKVFRKKVKLEVAEDGTVSEGVMKRRMSSSSESSEGSESTSQDTGSDLYKMPKMKLDINICPDHLDRGVYNKICDLRGRKAVVDQEIENAKRNADKVATDFIEIEHVYKKLEGRLTDTGQDIRVLQRRRQKRMNELKCMLIMRLDQINCVDMDDVGEAKGGIFDKLVRTFPSENKILVFPKGETDHLEVRSTELSTLTDVEKDRMKNGKQMHLRLIEELKKAEKRVEELKVKVKKEMVLKFGREVDLDKVCAAIINLELLDKEIQLDKLRKLHYHQRQKAIEEILEAKRELTAEIRENSNLKILEAMILERSRDLDYFVWKGERDAARKAQREEHRKLLHSSTQPQLPEDAKSDLQSTDNEVLQIKHKISSYEKHAQVLRGVLSVCKLKSGLPPILKLERKLEAEMSSRDKDEQNQHFPSILHTTTHNIMESYQLGRNTTPETNQLPVTGARSADCEERNGQQSK</sequence>
<evidence type="ECO:0000259" key="11">
    <source>
        <dbReference type="Pfam" id="PF23409"/>
    </source>
</evidence>
<dbReference type="InterPro" id="IPR015943">
    <property type="entry name" value="WD40/YVTN_repeat-like_dom_sf"/>
</dbReference>
<evidence type="ECO:0000256" key="7">
    <source>
        <dbReference type="ARBA" id="ARBA00023273"/>
    </source>
</evidence>
<dbReference type="EMBL" id="CAXLJM020000041">
    <property type="protein sequence ID" value="CAL8109226.1"/>
    <property type="molecule type" value="Genomic_DNA"/>
</dbReference>
<evidence type="ECO:0000256" key="8">
    <source>
        <dbReference type="PROSITE-ProRule" id="PRU00221"/>
    </source>
</evidence>
<feature type="region of interest" description="Disordered" evidence="10">
    <location>
        <begin position="2131"/>
        <end position="2159"/>
    </location>
</feature>
<dbReference type="InterPro" id="IPR011044">
    <property type="entry name" value="Quino_amine_DH_bsu"/>
</dbReference>
<keyword evidence="7" id="KW-0966">Cell projection</keyword>
<dbReference type="SUPFAM" id="SSF50969">
    <property type="entry name" value="YVTN repeat-like/Quinoprotein amine dehydrogenase"/>
    <property type="match status" value="1"/>
</dbReference>
<dbReference type="SUPFAM" id="SSF50978">
    <property type="entry name" value="WD40 repeat-like"/>
    <property type="match status" value="1"/>
</dbReference>
<feature type="compositionally biased region" description="Basic and acidic residues" evidence="10">
    <location>
        <begin position="179"/>
        <end position="194"/>
    </location>
</feature>
<feature type="compositionally biased region" description="Acidic residues" evidence="10">
    <location>
        <begin position="147"/>
        <end position="157"/>
    </location>
</feature>
<feature type="repeat" description="WD" evidence="8">
    <location>
        <begin position="491"/>
        <end position="532"/>
    </location>
</feature>
<dbReference type="InterPro" id="IPR019775">
    <property type="entry name" value="WD40_repeat_CS"/>
</dbReference>
<evidence type="ECO:0000256" key="5">
    <source>
        <dbReference type="ARBA" id="ARBA00023054"/>
    </source>
</evidence>
<accession>A0ABP1QRP4</accession>
<feature type="region of interest" description="Disordered" evidence="10">
    <location>
        <begin position="1"/>
        <end position="35"/>
    </location>
</feature>
<dbReference type="InterPro" id="IPR001680">
    <property type="entry name" value="WD40_rpt"/>
</dbReference>
<feature type="region of interest" description="Disordered" evidence="10">
    <location>
        <begin position="998"/>
        <end position="1048"/>
    </location>
</feature>
<evidence type="ECO:0000256" key="4">
    <source>
        <dbReference type="ARBA" id="ARBA00022737"/>
    </source>
</evidence>
<evidence type="ECO:0000256" key="9">
    <source>
        <dbReference type="SAM" id="Coils"/>
    </source>
</evidence>
<feature type="coiled-coil region" evidence="9">
    <location>
        <begin position="1652"/>
        <end position="1679"/>
    </location>
</feature>
<evidence type="ECO:0000256" key="10">
    <source>
        <dbReference type="SAM" id="MobiDB-lite"/>
    </source>
</evidence>
<evidence type="ECO:0000256" key="1">
    <source>
        <dbReference type="ARBA" id="ARBA00004430"/>
    </source>
</evidence>
<keyword evidence="4" id="KW-0677">Repeat</keyword>
<dbReference type="PROSITE" id="PS50082">
    <property type="entry name" value="WD_REPEATS_2"/>
    <property type="match status" value="1"/>
</dbReference>
<feature type="region of interest" description="Disordered" evidence="10">
    <location>
        <begin position="53"/>
        <end position="95"/>
    </location>
</feature>
<feature type="region of interest" description="Disordered" evidence="10">
    <location>
        <begin position="110"/>
        <end position="230"/>
    </location>
</feature>
<keyword evidence="5 9" id="KW-0175">Coiled coil</keyword>
<feature type="compositionally biased region" description="Low complexity" evidence="10">
    <location>
        <begin position="1722"/>
        <end position="1741"/>
    </location>
</feature>
<keyword evidence="6" id="KW-0206">Cytoskeleton</keyword>
<keyword evidence="3 8" id="KW-0853">WD repeat</keyword>
<keyword evidence="13" id="KW-1185">Reference proteome</keyword>
<dbReference type="Pfam" id="PF23409">
    <property type="entry name" value="Beta-prop_EML"/>
    <property type="match status" value="1"/>
</dbReference>
<feature type="compositionally biased region" description="Polar residues" evidence="10">
    <location>
        <begin position="2131"/>
        <end position="2141"/>
    </location>
</feature>
<name>A0ABP1QRP4_9HEXA</name>
<protein>
    <recommendedName>
        <fullName evidence="11">EML-like first beta-propeller domain-containing protein</fullName>
    </recommendedName>
</protein>
<comment type="subcellular location">
    <subcellularLocation>
        <location evidence="1">Cytoplasm</location>
        <location evidence="1">Cytoskeleton</location>
        <location evidence="1">Cilium axoneme</location>
    </subcellularLocation>
</comment>
<keyword evidence="2" id="KW-0963">Cytoplasm</keyword>
<dbReference type="PANTHER" id="PTHR14885">
    <property type="entry name" value="CILIA- AND FLAGELLA-ASSOCIATED PROTEIN 43-RELATED"/>
    <property type="match status" value="1"/>
</dbReference>
<organism evidence="12 13">
    <name type="scientific">Orchesella dallaii</name>
    <dbReference type="NCBI Taxonomy" id="48710"/>
    <lineage>
        <taxon>Eukaryota</taxon>
        <taxon>Metazoa</taxon>
        <taxon>Ecdysozoa</taxon>
        <taxon>Arthropoda</taxon>
        <taxon>Hexapoda</taxon>
        <taxon>Collembola</taxon>
        <taxon>Entomobryomorpha</taxon>
        <taxon>Entomobryoidea</taxon>
        <taxon>Orchesellidae</taxon>
        <taxon>Orchesellinae</taxon>
        <taxon>Orchesella</taxon>
    </lineage>
</organism>
<feature type="compositionally biased region" description="Gly residues" evidence="10">
    <location>
        <begin position="161"/>
        <end position="170"/>
    </location>
</feature>
<dbReference type="PANTHER" id="PTHR14885:SF3">
    <property type="entry name" value="CILIA- AND FLAGELLA-ASSOCIATED PROTEIN 44"/>
    <property type="match status" value="1"/>
</dbReference>
<evidence type="ECO:0000313" key="13">
    <source>
        <dbReference type="Proteomes" id="UP001642540"/>
    </source>
</evidence>
<feature type="coiled-coil region" evidence="9">
    <location>
        <begin position="1899"/>
        <end position="1933"/>
    </location>
</feature>
<evidence type="ECO:0000256" key="2">
    <source>
        <dbReference type="ARBA" id="ARBA00022490"/>
    </source>
</evidence>
<dbReference type="Pfam" id="PF00400">
    <property type="entry name" value="WD40"/>
    <property type="match status" value="1"/>
</dbReference>
<dbReference type="InterPro" id="IPR055439">
    <property type="entry name" value="Beta-prop_EML_1st"/>
</dbReference>
<evidence type="ECO:0000256" key="6">
    <source>
        <dbReference type="ARBA" id="ARBA00023212"/>
    </source>
</evidence>
<feature type="compositionally biased region" description="Basic and acidic residues" evidence="10">
    <location>
        <begin position="998"/>
        <end position="1017"/>
    </location>
</feature>
<dbReference type="InterPro" id="IPR036322">
    <property type="entry name" value="WD40_repeat_dom_sf"/>
</dbReference>
<feature type="region of interest" description="Disordered" evidence="10">
    <location>
        <begin position="2025"/>
        <end position="2050"/>
    </location>
</feature>
<dbReference type="Gene3D" id="2.130.10.10">
    <property type="entry name" value="YVTN repeat-like/Quinoprotein amine dehydrogenase"/>
    <property type="match status" value="2"/>
</dbReference>
<evidence type="ECO:0000313" key="12">
    <source>
        <dbReference type="EMBL" id="CAL8109226.1"/>
    </source>
</evidence>
<evidence type="ECO:0000256" key="3">
    <source>
        <dbReference type="ARBA" id="ARBA00022574"/>
    </source>
</evidence>
<feature type="compositionally biased region" description="Basic and acidic residues" evidence="10">
    <location>
        <begin position="113"/>
        <end position="124"/>
    </location>
</feature>
<feature type="domain" description="EML-like first beta-propeller" evidence="11">
    <location>
        <begin position="317"/>
        <end position="534"/>
    </location>
</feature>
<dbReference type="Proteomes" id="UP001642540">
    <property type="component" value="Unassembled WGS sequence"/>
</dbReference>